<dbReference type="AlphaFoldDB" id="D8PET4"/>
<gene>
    <name evidence="1" type="ORF">NIDE2023</name>
</gene>
<dbReference type="OrthoDB" id="6981172at2"/>
<dbReference type="HOGENOM" id="CLU_1088722_0_0_0"/>
<sequence length="254" mass="28325">MGESRTGRALTIGDVAALREKTEAVSQILGSCLRTYIDTLKPLLAPRRLLGRHVGSREDVNGSDLALTRLKDLYREGSHTPFGLPLEFPDTTLAQLDSQPVIYRWEYTYTAKSERDSRALTITSPVQWVLSYESGLTLSQVYSMLESRMERRTEALRQFVISALVMQLLIKSQPSLVQLLAALRYQVDVKPLPGLGAVPFVTITAPLTSFRPADELLLMATRFSGVPAFVELISPESIENFDDPLRTQLQQTLA</sequence>
<keyword evidence="2" id="KW-1185">Reference proteome</keyword>
<reference evidence="1 2" key="1">
    <citation type="journal article" date="2010" name="Proc. Natl. Acad. Sci. U.S.A.">
        <title>A Nitrospira metagenome illuminates the physiology and evolution of globally important nitrite-oxidizing bacteria.</title>
        <authorList>
            <person name="Lucker S."/>
            <person name="Wagner M."/>
            <person name="Maixner F."/>
            <person name="Pelletier E."/>
            <person name="Koch H."/>
            <person name="Vacherie B."/>
            <person name="Rattei T."/>
            <person name="Sinninghe Damste J."/>
            <person name="Spieck E."/>
            <person name="Le Paslier D."/>
            <person name="Daims H."/>
        </authorList>
    </citation>
    <scope>NUCLEOTIDE SEQUENCE [LARGE SCALE GENOMIC DNA]</scope>
</reference>
<dbReference type="EMBL" id="FP929003">
    <property type="protein sequence ID" value="CBK41743.1"/>
    <property type="molecule type" value="Genomic_DNA"/>
</dbReference>
<dbReference type="Proteomes" id="UP000001660">
    <property type="component" value="Chromosome"/>
</dbReference>
<dbReference type="eggNOG" id="ENOG5032V0V">
    <property type="taxonomic scope" value="Bacteria"/>
</dbReference>
<proteinExistence type="predicted"/>
<organism evidence="1 2">
    <name type="scientific">Nitrospira defluvii</name>
    <dbReference type="NCBI Taxonomy" id="330214"/>
    <lineage>
        <taxon>Bacteria</taxon>
        <taxon>Pseudomonadati</taxon>
        <taxon>Nitrospirota</taxon>
        <taxon>Nitrospiria</taxon>
        <taxon>Nitrospirales</taxon>
        <taxon>Nitrospiraceae</taxon>
        <taxon>Nitrospira</taxon>
    </lineage>
</organism>
<dbReference type="KEGG" id="nde:NIDE2023"/>
<name>D8PET4_9BACT</name>
<accession>D8PET4</accession>
<evidence type="ECO:0000313" key="1">
    <source>
        <dbReference type="EMBL" id="CBK41743.1"/>
    </source>
</evidence>
<evidence type="ECO:0000313" key="2">
    <source>
        <dbReference type="Proteomes" id="UP000001660"/>
    </source>
</evidence>
<dbReference type="STRING" id="330214.NIDE2023"/>
<protein>
    <submittedName>
        <fullName evidence="1">Uncharacterized protein</fullName>
    </submittedName>
</protein>